<dbReference type="AlphaFoldDB" id="A0A6J4RBC8"/>
<dbReference type="EMBL" id="CADCVN010000113">
    <property type="protein sequence ID" value="CAA9469379.1"/>
    <property type="molecule type" value="Genomic_DNA"/>
</dbReference>
<reference evidence="1" key="1">
    <citation type="submission" date="2020-02" db="EMBL/GenBank/DDBJ databases">
        <authorList>
            <person name="Meier V. D."/>
        </authorList>
    </citation>
    <scope>NUCLEOTIDE SEQUENCE</scope>
    <source>
        <strain evidence="1">AVDCRST_MAG96</strain>
    </source>
</reference>
<protein>
    <submittedName>
        <fullName evidence="1">Uncharacterized protein</fullName>
    </submittedName>
</protein>
<sequence>MKRCLVLNDNLTGQKVKALLEKIEPARKVTAFESDLT</sequence>
<proteinExistence type="predicted"/>
<evidence type="ECO:0000313" key="1">
    <source>
        <dbReference type="EMBL" id="CAA9469379.1"/>
    </source>
</evidence>
<gene>
    <name evidence="1" type="ORF">AVDCRST_MAG96-296</name>
</gene>
<accession>A0A6J4RBC8</accession>
<organism evidence="1">
    <name type="scientific">uncultured Segetibacter sp</name>
    <dbReference type="NCBI Taxonomy" id="481133"/>
    <lineage>
        <taxon>Bacteria</taxon>
        <taxon>Pseudomonadati</taxon>
        <taxon>Bacteroidota</taxon>
        <taxon>Chitinophagia</taxon>
        <taxon>Chitinophagales</taxon>
        <taxon>Chitinophagaceae</taxon>
        <taxon>Segetibacter</taxon>
        <taxon>environmental samples</taxon>
    </lineage>
</organism>
<name>A0A6J4RBC8_9BACT</name>